<dbReference type="Gene3D" id="1.25.40.10">
    <property type="entry name" value="Tetratricopeptide repeat domain"/>
    <property type="match status" value="2"/>
</dbReference>
<dbReference type="InterPro" id="IPR011990">
    <property type="entry name" value="TPR-like_helical_dom_sf"/>
</dbReference>
<sequence length="830" mass="93076">MANVIVNPNSPLLRLRRKAHALVFTAHPLCLCMALACSSTVAAQTSGYDQLVIGARDGDFTPALNFLRDANKTQRSQLYASDHILIAGWAGLDKEVVSQYEDSRTFLKPNADVLATVARAYRNLQQWPQALATYTQVLQLRPSDNGALVGRVMTLADSGKQAEAARQAQSLVAKQPKNVERRLALAYAYTRNQQPYSALQEMAEARRLAPKNNSVKREYLLALQRAGLNSKALKLAEQTPGLINDHELRTLQRSRVADYVRMSDLPTAKENERFKLADKALSEAGKLLAAWAPIAQAKEDAKALRIDRIGALYSRSYMQQVLDEYAYFNAQGVQLPNYALRWVAGAQLYLRQPEKAATLYRQIVDAGDRKSPAHLSDLQALYYALEESQQDAEAAQLIPIIAEQPKRLYQKGLPGGKNNPDWLSGKVMEVNATQSSNDLAGAEAKAQDLANSAPGNTELRTLRADIYSARGWPRRSETELKEAENISPRSLDVELSQGYTAQALQEWRQFELYADDVITRNPQGLAAQRLDRARQLHNMAELRISSNGGVSPDNTATGTGDFGIDTVLYSSPIDYNWRVFGGLGYSQGEFQEGKGRNRYQRAGVEWRSRNHSVEAEINNQNYGHGNKQGLRLSASHDLNDYWQYGWSMDWLSRETPLRALNSDVTSDSFSGYLMWRQNESRMWRVSLSPQRFDDGNNRISGSISGQERVYTSPKLIADALLDISASHNSQPGEGPYFSPDNDFSFMPGLRLSHSLYERYERTWSQQAQFGLGSYNQRDYGTDPIGFISYGQRVSLDDQLNFGATVSALSRPYDGERETEYRLVFDLSYRF</sequence>
<dbReference type="NCBIfam" id="TIGR03939">
    <property type="entry name" value="PGA_TPR_OMP"/>
    <property type="match status" value="1"/>
</dbReference>
<organism evidence="4 5">
    <name type="scientific">Pseudomonas segetis</name>
    <dbReference type="NCBI Taxonomy" id="298908"/>
    <lineage>
        <taxon>Bacteria</taxon>
        <taxon>Pseudomonadati</taxon>
        <taxon>Pseudomonadota</taxon>
        <taxon>Gammaproteobacteria</taxon>
        <taxon>Pseudomonadales</taxon>
        <taxon>Pseudomonadaceae</taxon>
        <taxon>Pseudomonas</taxon>
    </lineage>
</organism>
<dbReference type="InterPro" id="IPR049003">
    <property type="entry name" value="PgaA_barrel"/>
</dbReference>
<accession>A0A239I5K1</accession>
<keyword evidence="5" id="KW-1185">Reference proteome</keyword>
<keyword evidence="1" id="KW-0802">TPR repeat</keyword>
<feature type="chain" id="PRO_5012624819" evidence="2">
    <location>
        <begin position="44"/>
        <end position="830"/>
    </location>
</feature>
<dbReference type="InterPro" id="IPR023870">
    <property type="entry name" value="PGA_export_porin_PgaA"/>
</dbReference>
<dbReference type="InterPro" id="IPR019734">
    <property type="entry name" value="TPR_rpt"/>
</dbReference>
<dbReference type="PROSITE" id="PS50005">
    <property type="entry name" value="TPR"/>
    <property type="match status" value="1"/>
</dbReference>
<dbReference type="GO" id="GO:1901515">
    <property type="term" value="F:poly-beta-1,6-N-acetyl-D-glucosamine transmembrane transporter activity"/>
    <property type="evidence" value="ECO:0007669"/>
    <property type="project" value="InterPro"/>
</dbReference>
<dbReference type="AlphaFoldDB" id="A0A239I5K1"/>
<dbReference type="SUPFAM" id="SSF48452">
    <property type="entry name" value="TPR-like"/>
    <property type="match status" value="1"/>
</dbReference>
<name>A0A239I5K1_9PSED</name>
<proteinExistence type="predicted"/>
<dbReference type="SMART" id="SM00028">
    <property type="entry name" value="TPR"/>
    <property type="match status" value="2"/>
</dbReference>
<feature type="repeat" description="TPR" evidence="1">
    <location>
        <begin position="111"/>
        <end position="144"/>
    </location>
</feature>
<evidence type="ECO:0000259" key="3">
    <source>
        <dbReference type="Pfam" id="PF21197"/>
    </source>
</evidence>
<protein>
    <submittedName>
        <fullName evidence="4">Poly acetylglucosamine porin</fullName>
    </submittedName>
</protein>
<evidence type="ECO:0000313" key="5">
    <source>
        <dbReference type="Proteomes" id="UP000242915"/>
    </source>
</evidence>
<reference evidence="5" key="1">
    <citation type="submission" date="2017-06" db="EMBL/GenBank/DDBJ databases">
        <authorList>
            <person name="Varghese N."/>
            <person name="Submissions S."/>
        </authorList>
    </citation>
    <scope>NUCLEOTIDE SEQUENCE [LARGE SCALE GENOMIC DNA]</scope>
    <source>
        <strain evidence="5">CIP 108523</strain>
    </source>
</reference>
<evidence type="ECO:0000313" key="4">
    <source>
        <dbReference type="EMBL" id="SNS88857.1"/>
    </source>
</evidence>
<feature type="signal peptide" evidence="2">
    <location>
        <begin position="1"/>
        <end position="43"/>
    </location>
</feature>
<keyword evidence="2" id="KW-0732">Signal</keyword>
<dbReference type="EMBL" id="FZOG01000006">
    <property type="protein sequence ID" value="SNS88857.1"/>
    <property type="molecule type" value="Genomic_DNA"/>
</dbReference>
<gene>
    <name evidence="4" type="ORF">SAMN05216255_3718</name>
</gene>
<evidence type="ECO:0000256" key="2">
    <source>
        <dbReference type="SAM" id="SignalP"/>
    </source>
</evidence>
<dbReference type="Proteomes" id="UP000242915">
    <property type="component" value="Unassembled WGS sequence"/>
</dbReference>
<evidence type="ECO:0000256" key="1">
    <source>
        <dbReference type="PROSITE-ProRule" id="PRU00339"/>
    </source>
</evidence>
<feature type="domain" description="PgaA membrane beta barrel" evidence="3">
    <location>
        <begin position="537"/>
        <end position="830"/>
    </location>
</feature>
<dbReference type="Pfam" id="PF21197">
    <property type="entry name" value="PgaA_barrel"/>
    <property type="match status" value="1"/>
</dbReference>